<dbReference type="GO" id="GO:0008253">
    <property type="term" value="F:5'-nucleotidase activity"/>
    <property type="evidence" value="ECO:0007669"/>
    <property type="project" value="InterPro"/>
</dbReference>
<dbReference type="Pfam" id="PF06189">
    <property type="entry name" value="5-nucleotidase"/>
    <property type="match status" value="1"/>
</dbReference>
<organism evidence="1 2">
    <name type="scientific">Scomber scombrus</name>
    <name type="common">Atlantic mackerel</name>
    <name type="synonym">Scomber vernalis</name>
    <dbReference type="NCBI Taxonomy" id="13677"/>
    <lineage>
        <taxon>Eukaryota</taxon>
        <taxon>Metazoa</taxon>
        <taxon>Chordata</taxon>
        <taxon>Craniata</taxon>
        <taxon>Vertebrata</taxon>
        <taxon>Euteleostomi</taxon>
        <taxon>Actinopterygii</taxon>
        <taxon>Neopterygii</taxon>
        <taxon>Teleostei</taxon>
        <taxon>Neoteleostei</taxon>
        <taxon>Acanthomorphata</taxon>
        <taxon>Pelagiaria</taxon>
        <taxon>Scombriformes</taxon>
        <taxon>Scombridae</taxon>
        <taxon>Scomber</taxon>
    </lineage>
</organism>
<comment type="caution">
    <text evidence="1">The sequence shown here is derived from an EMBL/GenBank/DDBJ whole genome shotgun (WGS) entry which is preliminary data.</text>
</comment>
<evidence type="ECO:0000313" key="1">
    <source>
        <dbReference type="EMBL" id="CAK6975421.1"/>
    </source>
</evidence>
<evidence type="ECO:0000313" key="2">
    <source>
        <dbReference type="Proteomes" id="UP001314229"/>
    </source>
</evidence>
<protein>
    <submittedName>
        <fullName evidence="1">Cytosolic 5'-nucleotidase 1A-like</fullName>
    </submittedName>
</protein>
<accession>A0AAV1PYK3</accession>
<dbReference type="PANTHER" id="PTHR31367">
    <property type="entry name" value="CYTOSOLIC 5'-NUCLEOTIDASE 1 FAMILY MEMBER"/>
    <property type="match status" value="1"/>
</dbReference>
<dbReference type="GO" id="GO:0046085">
    <property type="term" value="P:adenosine metabolic process"/>
    <property type="evidence" value="ECO:0007669"/>
    <property type="project" value="TreeGrafter"/>
</dbReference>
<gene>
    <name evidence="1" type="ORF">FSCOSCO3_A033486</name>
</gene>
<dbReference type="AlphaFoldDB" id="A0AAV1PYK3"/>
<dbReference type="GO" id="GO:0000287">
    <property type="term" value="F:magnesium ion binding"/>
    <property type="evidence" value="ECO:0007669"/>
    <property type="project" value="InterPro"/>
</dbReference>
<name>A0AAV1PYK3_SCOSC</name>
<dbReference type="PANTHER" id="PTHR31367:SF2">
    <property type="entry name" value="CYTOSOLIC 5'-NUCLEOTIDASE 1A"/>
    <property type="match status" value="1"/>
</dbReference>
<sequence>MYDMSTQSKSKYESEPEIPITIAMSSKVFNMEKQLQSGTSTSLGPALSFVKALQEVNAKLKEHYPESQELFKVLLINDSPSDFDRLNNAIKIQKLGKLITPLLMEKECLISELKKNNTHLYLAATPGLEVQEALKEGIAAAIMYIPETAVEVSETQLRVVFDGDAVIFSDESERVFSADGLAAFLENERKNVDVPMNDGPFKRFLEVLKKLQIKLRNKGLTRNCPIRTYLVTSRSAGYDGYRALHTLRSWGLEIDEAVFLGGSKKGPTLEKIRPHIFFDDQGSHIKNALQFGIVSCHVKCSSE</sequence>
<dbReference type="GO" id="GO:0000166">
    <property type="term" value="F:nucleotide binding"/>
    <property type="evidence" value="ECO:0007669"/>
    <property type="project" value="InterPro"/>
</dbReference>
<keyword evidence="2" id="KW-1185">Reference proteome</keyword>
<reference evidence="1 2" key="1">
    <citation type="submission" date="2024-01" db="EMBL/GenBank/DDBJ databases">
        <authorList>
            <person name="Alioto T."/>
            <person name="Alioto T."/>
            <person name="Gomez Garrido J."/>
        </authorList>
    </citation>
    <scope>NUCLEOTIDE SEQUENCE [LARGE SCALE GENOMIC DNA]</scope>
</reference>
<dbReference type="GO" id="GO:0005829">
    <property type="term" value="C:cytosol"/>
    <property type="evidence" value="ECO:0007669"/>
    <property type="project" value="TreeGrafter"/>
</dbReference>
<proteinExistence type="predicted"/>
<dbReference type="InterPro" id="IPR010394">
    <property type="entry name" value="5-nucleotidase"/>
</dbReference>
<dbReference type="EMBL" id="CAWUFR010000298">
    <property type="protein sequence ID" value="CAK6975421.1"/>
    <property type="molecule type" value="Genomic_DNA"/>
</dbReference>
<dbReference type="GO" id="GO:0009117">
    <property type="term" value="P:nucleotide metabolic process"/>
    <property type="evidence" value="ECO:0007669"/>
    <property type="project" value="InterPro"/>
</dbReference>
<dbReference type="Proteomes" id="UP001314229">
    <property type="component" value="Unassembled WGS sequence"/>
</dbReference>